<evidence type="ECO:0000256" key="1">
    <source>
        <dbReference type="SAM" id="Phobius"/>
    </source>
</evidence>
<dbReference type="Proteomes" id="UP001300502">
    <property type="component" value="Unassembled WGS sequence"/>
</dbReference>
<accession>A0AAV9IG51</accession>
<dbReference type="AlphaFoldDB" id="A0AAV9IG51"/>
<dbReference type="EMBL" id="JANCYU010000038">
    <property type="protein sequence ID" value="KAK4526243.1"/>
    <property type="molecule type" value="Genomic_DNA"/>
</dbReference>
<feature type="transmembrane region" description="Helical" evidence="1">
    <location>
        <begin position="76"/>
        <end position="106"/>
    </location>
</feature>
<proteinExistence type="predicted"/>
<protein>
    <recommendedName>
        <fullName evidence="4">CASP-like protein</fullName>
    </recommendedName>
</protein>
<keyword evidence="1" id="KW-1133">Transmembrane helix</keyword>
<keyword evidence="1" id="KW-0812">Transmembrane</keyword>
<feature type="transmembrane region" description="Helical" evidence="1">
    <location>
        <begin position="126"/>
        <end position="146"/>
    </location>
</feature>
<feature type="transmembrane region" description="Helical" evidence="1">
    <location>
        <begin position="32"/>
        <end position="55"/>
    </location>
</feature>
<name>A0AAV9IG51_9RHOD</name>
<reference evidence="2 3" key="1">
    <citation type="submission" date="2022-07" db="EMBL/GenBank/DDBJ databases">
        <title>Genome-wide signatures of adaptation to extreme environments.</title>
        <authorList>
            <person name="Cho C.H."/>
            <person name="Yoon H.S."/>
        </authorList>
    </citation>
    <scope>NUCLEOTIDE SEQUENCE [LARGE SCALE GENOMIC DNA]</scope>
    <source>
        <strain evidence="2 3">108.79 E11</strain>
    </source>
</reference>
<comment type="caution">
    <text evidence="2">The sequence shown here is derived from an EMBL/GenBank/DDBJ whole genome shotgun (WGS) entry which is preliminary data.</text>
</comment>
<gene>
    <name evidence="2" type="ORF">GAYE_SCF22MG4157</name>
</gene>
<sequence length="155" mass="17120">MLFASSVVSLVTISLGNISSDSMERFCLGFQNSSYCILIATYSSVATLTSLILFFKSLFLQLQRPEFLQKLGNSRRAFFVELVATVFLFLFDGAVCIAVVLGQTGLDYCSPLVFKHSSKACETARSSLVATWVSLVLYIILCTALLTKMRSVKRN</sequence>
<evidence type="ECO:0008006" key="4">
    <source>
        <dbReference type="Google" id="ProtNLM"/>
    </source>
</evidence>
<keyword evidence="3" id="KW-1185">Reference proteome</keyword>
<evidence type="ECO:0000313" key="3">
    <source>
        <dbReference type="Proteomes" id="UP001300502"/>
    </source>
</evidence>
<keyword evidence="1" id="KW-0472">Membrane</keyword>
<organism evidence="2 3">
    <name type="scientific">Galdieria yellowstonensis</name>
    <dbReference type="NCBI Taxonomy" id="3028027"/>
    <lineage>
        <taxon>Eukaryota</taxon>
        <taxon>Rhodophyta</taxon>
        <taxon>Bangiophyceae</taxon>
        <taxon>Galdieriales</taxon>
        <taxon>Galdieriaceae</taxon>
        <taxon>Galdieria</taxon>
    </lineage>
</organism>
<evidence type="ECO:0000313" key="2">
    <source>
        <dbReference type="EMBL" id="KAK4526243.1"/>
    </source>
</evidence>